<dbReference type="STRING" id="1081108.A0A168FJP2"/>
<dbReference type="Pfam" id="PF00702">
    <property type="entry name" value="Hydrolase"/>
    <property type="match status" value="1"/>
</dbReference>
<dbReference type="Gene3D" id="3.40.50.1000">
    <property type="entry name" value="HAD superfamily/HAD-like"/>
    <property type="match status" value="1"/>
</dbReference>
<dbReference type="InterPro" id="IPR051540">
    <property type="entry name" value="S-2-haloacid_dehalogenase"/>
</dbReference>
<protein>
    <submittedName>
        <fullName evidence="3">Haloacid dehalogenase</fullName>
    </submittedName>
</protein>
<gene>
    <name evidence="3" type="ORF">LEL_07265</name>
</gene>
<dbReference type="InterPro" id="IPR023214">
    <property type="entry name" value="HAD_sf"/>
</dbReference>
<dbReference type="InterPro" id="IPR006328">
    <property type="entry name" value="2-HAD"/>
</dbReference>
<dbReference type="PRINTS" id="PR00413">
    <property type="entry name" value="HADHALOGNASE"/>
</dbReference>
<dbReference type="PANTHER" id="PTHR43316">
    <property type="entry name" value="HYDROLASE, HALOACID DELAHOGENASE-RELATED"/>
    <property type="match status" value="1"/>
</dbReference>
<dbReference type="GO" id="GO:0019120">
    <property type="term" value="F:hydrolase activity, acting on acid halide bonds, in C-halide compounds"/>
    <property type="evidence" value="ECO:0007669"/>
    <property type="project" value="InterPro"/>
</dbReference>
<dbReference type="PANTHER" id="PTHR43316:SF3">
    <property type="entry name" value="HALOACID DEHALOGENASE, TYPE II (AFU_ORTHOLOGUE AFUA_2G07750)-RELATED"/>
    <property type="match status" value="1"/>
</dbReference>
<evidence type="ECO:0000256" key="2">
    <source>
        <dbReference type="ARBA" id="ARBA00022801"/>
    </source>
</evidence>
<dbReference type="Proteomes" id="UP000076881">
    <property type="component" value="Unassembled WGS sequence"/>
</dbReference>
<keyword evidence="2" id="KW-0378">Hydrolase</keyword>
<dbReference type="InterPro" id="IPR036412">
    <property type="entry name" value="HAD-like_sf"/>
</dbReference>
<name>A0A168FJP2_CORDF</name>
<organism evidence="3 4">
    <name type="scientific">Akanthomyces lecanii RCEF 1005</name>
    <dbReference type="NCBI Taxonomy" id="1081108"/>
    <lineage>
        <taxon>Eukaryota</taxon>
        <taxon>Fungi</taxon>
        <taxon>Dikarya</taxon>
        <taxon>Ascomycota</taxon>
        <taxon>Pezizomycotina</taxon>
        <taxon>Sordariomycetes</taxon>
        <taxon>Hypocreomycetidae</taxon>
        <taxon>Hypocreales</taxon>
        <taxon>Cordycipitaceae</taxon>
        <taxon>Akanthomyces</taxon>
        <taxon>Cordyceps confragosa</taxon>
    </lineage>
</organism>
<comment type="caution">
    <text evidence="3">The sequence shown here is derived from an EMBL/GenBank/DDBJ whole genome shotgun (WGS) entry which is preliminary data.</text>
</comment>
<dbReference type="EMBL" id="AZHF01000005">
    <property type="protein sequence ID" value="OAA75277.1"/>
    <property type="molecule type" value="Genomic_DNA"/>
</dbReference>
<evidence type="ECO:0000256" key="1">
    <source>
        <dbReference type="ARBA" id="ARBA00008106"/>
    </source>
</evidence>
<dbReference type="GO" id="GO:0016791">
    <property type="term" value="F:phosphatase activity"/>
    <property type="evidence" value="ECO:0007669"/>
    <property type="project" value="UniProtKB-ARBA"/>
</dbReference>
<evidence type="ECO:0000313" key="4">
    <source>
        <dbReference type="Proteomes" id="UP000076881"/>
    </source>
</evidence>
<reference evidence="3 4" key="1">
    <citation type="journal article" date="2016" name="Genome Biol. Evol.">
        <title>Divergent and convergent evolution of fungal pathogenicity.</title>
        <authorList>
            <person name="Shang Y."/>
            <person name="Xiao G."/>
            <person name="Zheng P."/>
            <person name="Cen K."/>
            <person name="Zhan S."/>
            <person name="Wang C."/>
        </authorList>
    </citation>
    <scope>NUCLEOTIDE SEQUENCE [LARGE SCALE GENOMIC DNA]</scope>
    <source>
        <strain evidence="3 4">RCEF 1005</strain>
    </source>
</reference>
<dbReference type="OrthoDB" id="2363873at2759"/>
<dbReference type="InterPro" id="IPR006439">
    <property type="entry name" value="HAD-SF_hydro_IA"/>
</dbReference>
<comment type="similarity">
    <text evidence="1">Belongs to the HAD-like hydrolase superfamily. S-2-haloalkanoic acid dehalogenase family.</text>
</comment>
<accession>A0A168FJP2</accession>
<dbReference type="SFLD" id="SFLDG01129">
    <property type="entry name" value="C1.5:_HAD__Beta-PGM__Phosphata"/>
    <property type="match status" value="1"/>
</dbReference>
<dbReference type="SUPFAM" id="SSF56784">
    <property type="entry name" value="HAD-like"/>
    <property type="match status" value="1"/>
</dbReference>
<dbReference type="InterPro" id="IPR023198">
    <property type="entry name" value="PGP-like_dom2"/>
</dbReference>
<dbReference type="NCBIfam" id="TIGR01493">
    <property type="entry name" value="HAD-SF-IA-v2"/>
    <property type="match status" value="1"/>
</dbReference>
<dbReference type="Gene3D" id="1.10.150.240">
    <property type="entry name" value="Putative phosphatase, domain 2"/>
    <property type="match status" value="1"/>
</dbReference>
<dbReference type="AlphaFoldDB" id="A0A168FJP2"/>
<sequence length="240" mass="26826">MPVKAVFFDFMGTCLDWHGSISQALPTTFPRTSASSLALQWRRAYFLSNQARLAAGSAPEDIDLTLARTLAALVEREFPAHAALFADPAVRARLIRSWHTQRAWPDVAAALARLAARDEPRPELFVHGNGTTRLQLDLVRASGLGAHFAMLFSSELLGVYKPDRRAYDKALELVRVRPEEVVMVAAHAFDLRGAKAVGMKTVYIRRWTDDIDEDMENVSSEVDVFLENMDTLPEIIAKFQ</sequence>
<proteinExistence type="inferred from homology"/>
<evidence type="ECO:0000313" key="3">
    <source>
        <dbReference type="EMBL" id="OAA75277.1"/>
    </source>
</evidence>
<dbReference type="NCBIfam" id="TIGR01428">
    <property type="entry name" value="HAD_type_II"/>
    <property type="match status" value="1"/>
</dbReference>
<dbReference type="SFLD" id="SFLDS00003">
    <property type="entry name" value="Haloacid_Dehalogenase"/>
    <property type="match status" value="1"/>
</dbReference>
<keyword evidence="4" id="KW-1185">Reference proteome</keyword>